<dbReference type="Pfam" id="PF00248">
    <property type="entry name" value="Aldo_ket_red"/>
    <property type="match status" value="1"/>
</dbReference>
<dbReference type="OrthoDB" id="9773828at2"/>
<dbReference type="PRINTS" id="PR00069">
    <property type="entry name" value="ALDKETRDTASE"/>
</dbReference>
<accession>A0A3M0GFS9</accession>
<dbReference type="Proteomes" id="UP000281985">
    <property type="component" value="Unassembled WGS sequence"/>
</dbReference>
<dbReference type="AlphaFoldDB" id="A0A3M0GFS9"/>
<dbReference type="InterPro" id="IPR020471">
    <property type="entry name" value="AKR"/>
</dbReference>
<name>A0A3M0GFS9_9FLAO</name>
<dbReference type="InterPro" id="IPR036812">
    <property type="entry name" value="NAD(P)_OxRdtase_dom_sf"/>
</dbReference>
<dbReference type="PANTHER" id="PTHR43364:SF1">
    <property type="entry name" value="OXIDOREDUCTASE YDHF"/>
    <property type="match status" value="1"/>
</dbReference>
<dbReference type="SUPFAM" id="SSF51430">
    <property type="entry name" value="NAD(P)-linked oxidoreductase"/>
    <property type="match status" value="1"/>
</dbReference>
<reference evidence="2 3" key="1">
    <citation type="submission" date="2018-10" db="EMBL/GenBank/DDBJ databases">
        <title>Dokdonia luteus sp. nov., isolated from sea water.</title>
        <authorList>
            <person name="Zhou L.Y."/>
            <person name="Du Z.J."/>
        </authorList>
    </citation>
    <scope>NUCLEOTIDE SEQUENCE [LARGE SCALE GENOMIC DNA]</scope>
    <source>
        <strain evidence="2 3">SH27</strain>
    </source>
</reference>
<comment type="caution">
    <text evidence="2">The sequence shown here is derived from an EMBL/GenBank/DDBJ whole genome shotgun (WGS) entry which is preliminary data.</text>
</comment>
<dbReference type="InterPro" id="IPR050523">
    <property type="entry name" value="AKR_Detox_Biosynth"/>
</dbReference>
<protein>
    <submittedName>
        <fullName evidence="2">Aldo/keto reductase</fullName>
    </submittedName>
</protein>
<gene>
    <name evidence="2" type="ORF">EAX61_02840</name>
</gene>
<organism evidence="2 3">
    <name type="scientific">Dokdonia sinensis</name>
    <dbReference type="NCBI Taxonomy" id="2479847"/>
    <lineage>
        <taxon>Bacteria</taxon>
        <taxon>Pseudomonadati</taxon>
        <taxon>Bacteroidota</taxon>
        <taxon>Flavobacteriia</taxon>
        <taxon>Flavobacteriales</taxon>
        <taxon>Flavobacteriaceae</taxon>
        <taxon>Dokdonia</taxon>
    </lineage>
</organism>
<keyword evidence="3" id="KW-1185">Reference proteome</keyword>
<evidence type="ECO:0000313" key="3">
    <source>
        <dbReference type="Proteomes" id="UP000281985"/>
    </source>
</evidence>
<dbReference type="GO" id="GO:0016491">
    <property type="term" value="F:oxidoreductase activity"/>
    <property type="evidence" value="ECO:0007669"/>
    <property type="project" value="InterPro"/>
</dbReference>
<proteinExistence type="predicted"/>
<dbReference type="PANTHER" id="PTHR43364">
    <property type="entry name" value="NADH-SPECIFIC METHYLGLYOXAL REDUCTASE-RELATED"/>
    <property type="match status" value="1"/>
</dbReference>
<sequence>MTKFSRIIQGCMTWGAWGKQFNEQEMIATMHHCLEAGITTFDHADIYGDYTTEEDFGNAFAKADIPRDSIQLISKCGIQMKGEARPENTIKHYQYDANYVISSAERSLKMLQTEYLDLFLLHRPSPLLRPDEVSKAVEQLKSQGKIKAFGLSNFTPAQTDLVRTKTEVVANQIEISLTTRESLTDGSLDYMMTHGIAPMSWSPLGSVFREDTPQNQRIKKKLKSLSEKYNAKDDQLLLAWLLKHPSGIHPVIGTTNKERITNAVTASDIELELKDWFELLEASVGEEVA</sequence>
<feature type="domain" description="NADP-dependent oxidoreductase" evidence="1">
    <location>
        <begin position="6"/>
        <end position="277"/>
    </location>
</feature>
<evidence type="ECO:0000313" key="2">
    <source>
        <dbReference type="EMBL" id="RMB63534.1"/>
    </source>
</evidence>
<evidence type="ECO:0000259" key="1">
    <source>
        <dbReference type="Pfam" id="PF00248"/>
    </source>
</evidence>
<dbReference type="InterPro" id="IPR023210">
    <property type="entry name" value="NADP_OxRdtase_dom"/>
</dbReference>
<dbReference type="GO" id="GO:0005829">
    <property type="term" value="C:cytosol"/>
    <property type="evidence" value="ECO:0007669"/>
    <property type="project" value="TreeGrafter"/>
</dbReference>
<dbReference type="Gene3D" id="3.20.20.100">
    <property type="entry name" value="NADP-dependent oxidoreductase domain"/>
    <property type="match status" value="1"/>
</dbReference>
<dbReference type="EMBL" id="REFV01000002">
    <property type="protein sequence ID" value="RMB63534.1"/>
    <property type="molecule type" value="Genomic_DNA"/>
</dbReference>